<dbReference type="Pfam" id="PF04526">
    <property type="entry name" value="DUF568"/>
    <property type="match status" value="1"/>
</dbReference>
<dbReference type="AlphaFoldDB" id="A0A8X8ZU70"/>
<accession>A0A8X8ZU70</accession>
<evidence type="ECO:0000313" key="3">
    <source>
        <dbReference type="Proteomes" id="UP000298416"/>
    </source>
</evidence>
<proteinExistence type="predicted"/>
<reference evidence="2" key="2">
    <citation type="submission" date="2020-08" db="EMBL/GenBank/DDBJ databases">
        <title>Plant Genome Project.</title>
        <authorList>
            <person name="Zhang R.-G."/>
        </authorList>
    </citation>
    <scope>NUCLEOTIDE SEQUENCE</scope>
    <source>
        <strain evidence="2">Huo1</strain>
        <tissue evidence="2">Leaf</tissue>
    </source>
</reference>
<sequence>MAGSQALIAFKQPDATMAVKTYNITSYALKESEVWFDVKDSFAETSSGGAITLFATVVVGKKSQVNN</sequence>
<evidence type="ECO:0000313" key="2">
    <source>
        <dbReference type="EMBL" id="KAG6417252.1"/>
    </source>
</evidence>
<dbReference type="InterPro" id="IPR045265">
    <property type="entry name" value="AIR12_DOMON"/>
</dbReference>
<organism evidence="2">
    <name type="scientific">Salvia splendens</name>
    <name type="common">Scarlet sage</name>
    <dbReference type="NCBI Taxonomy" id="180675"/>
    <lineage>
        <taxon>Eukaryota</taxon>
        <taxon>Viridiplantae</taxon>
        <taxon>Streptophyta</taxon>
        <taxon>Embryophyta</taxon>
        <taxon>Tracheophyta</taxon>
        <taxon>Spermatophyta</taxon>
        <taxon>Magnoliopsida</taxon>
        <taxon>eudicotyledons</taxon>
        <taxon>Gunneridae</taxon>
        <taxon>Pentapetalae</taxon>
        <taxon>asterids</taxon>
        <taxon>lamiids</taxon>
        <taxon>Lamiales</taxon>
        <taxon>Lamiaceae</taxon>
        <taxon>Nepetoideae</taxon>
        <taxon>Mentheae</taxon>
        <taxon>Salviinae</taxon>
        <taxon>Salvia</taxon>
        <taxon>Salvia subgen. Calosphace</taxon>
        <taxon>core Calosphace</taxon>
    </lineage>
</organism>
<reference evidence="2" key="1">
    <citation type="submission" date="2018-01" db="EMBL/GenBank/DDBJ databases">
        <authorList>
            <person name="Mao J.F."/>
        </authorList>
    </citation>
    <scope>NUCLEOTIDE SEQUENCE</scope>
    <source>
        <strain evidence="2">Huo1</strain>
        <tissue evidence="2">Leaf</tissue>
    </source>
</reference>
<dbReference type="EMBL" id="PNBA02000007">
    <property type="protein sequence ID" value="KAG6417252.1"/>
    <property type="molecule type" value="Genomic_DNA"/>
</dbReference>
<dbReference type="Proteomes" id="UP000298416">
    <property type="component" value="Unassembled WGS sequence"/>
</dbReference>
<protein>
    <recommendedName>
        <fullName evidence="1">AIR12 DOMON domain-containing protein</fullName>
    </recommendedName>
</protein>
<keyword evidence="3" id="KW-1185">Reference proteome</keyword>
<comment type="caution">
    <text evidence="2">The sequence shown here is derived from an EMBL/GenBank/DDBJ whole genome shotgun (WGS) entry which is preliminary data.</text>
</comment>
<feature type="domain" description="AIR12 DOMON" evidence="1">
    <location>
        <begin position="1"/>
        <end position="66"/>
    </location>
</feature>
<name>A0A8X8ZU70_SALSN</name>
<evidence type="ECO:0000259" key="1">
    <source>
        <dbReference type="Pfam" id="PF04526"/>
    </source>
</evidence>
<gene>
    <name evidence="2" type="ORF">SASPL_119405</name>
</gene>